<dbReference type="GO" id="GO:0003922">
    <property type="term" value="F:GMP synthase (glutamine-hydrolyzing) activity"/>
    <property type="evidence" value="ECO:0007669"/>
    <property type="project" value="UniProtKB-EC"/>
</dbReference>
<keyword evidence="3" id="KW-1185">Reference proteome</keyword>
<dbReference type="Pfam" id="PF00117">
    <property type="entry name" value="GATase"/>
    <property type="match status" value="1"/>
</dbReference>
<accession>A0A0P1GP02</accession>
<reference evidence="2 3" key="1">
    <citation type="submission" date="2015-09" db="EMBL/GenBank/DDBJ databases">
        <authorList>
            <consortium name="Swine Surveillance"/>
        </authorList>
    </citation>
    <scope>NUCLEOTIDE SEQUENCE [LARGE SCALE GENOMIC DNA]</scope>
    <source>
        <strain evidence="2 3">CECT 8383</strain>
    </source>
</reference>
<keyword evidence="2" id="KW-0436">Ligase</keyword>
<proteinExistence type="predicted"/>
<dbReference type="GO" id="GO:0005829">
    <property type="term" value="C:cytosol"/>
    <property type="evidence" value="ECO:0007669"/>
    <property type="project" value="TreeGrafter"/>
</dbReference>
<dbReference type="Proteomes" id="UP000051681">
    <property type="component" value="Unassembled WGS sequence"/>
</dbReference>
<dbReference type="PROSITE" id="PS51273">
    <property type="entry name" value="GATASE_TYPE_1"/>
    <property type="match status" value="1"/>
</dbReference>
<dbReference type="InterPro" id="IPR017926">
    <property type="entry name" value="GATASE"/>
</dbReference>
<dbReference type="InterPro" id="IPR029062">
    <property type="entry name" value="Class_I_gatase-like"/>
</dbReference>
<dbReference type="SUPFAM" id="SSF52317">
    <property type="entry name" value="Class I glutamine amidotransferase-like"/>
    <property type="match status" value="1"/>
</dbReference>
<evidence type="ECO:0000259" key="1">
    <source>
        <dbReference type="Pfam" id="PF00117"/>
    </source>
</evidence>
<sequence length="236" mass="25799">MKICILHIGHTEPGEKPKHLPSPERFKQALIRHMPQAEWTVISAVKDDLPAPDAYDGYIITGGKYSVFEDLDWQHRLFDFIRAVHAQQIKLIGVCYGHQAIAHALGGEVVRSPKGWGVGIMPVNVVRETSFAGQAEGVMLHAMHQDQVSAAPEGADVFLSSAFCPISGFTIADHFLAIQQHPDFNPDINRDLINKRVDRIGTAVADPALASCDGQDDTATSVAWMARFLDPDAKAA</sequence>
<dbReference type="CDD" id="cd01741">
    <property type="entry name" value="GATase1_1"/>
    <property type="match status" value="1"/>
</dbReference>
<gene>
    <name evidence="2" type="primary">guaA_2</name>
    <name evidence="2" type="ORF">TM5383_01402</name>
</gene>
<organism evidence="2 3">
    <name type="scientific">Thalassovita mediterranea</name>
    <dbReference type="NCBI Taxonomy" id="340021"/>
    <lineage>
        <taxon>Bacteria</taxon>
        <taxon>Pseudomonadati</taxon>
        <taxon>Pseudomonadota</taxon>
        <taxon>Alphaproteobacteria</taxon>
        <taxon>Rhodobacterales</taxon>
        <taxon>Roseobacteraceae</taxon>
        <taxon>Thalassovita</taxon>
    </lineage>
</organism>
<name>A0A0P1GP02_9RHOB</name>
<dbReference type="EC" id="6.3.5.2" evidence="2"/>
<feature type="domain" description="Glutamine amidotransferase" evidence="1">
    <location>
        <begin position="49"/>
        <end position="188"/>
    </location>
</feature>
<dbReference type="Gene3D" id="3.40.50.880">
    <property type="match status" value="1"/>
</dbReference>
<dbReference type="InterPro" id="IPR044992">
    <property type="entry name" value="ChyE-like"/>
</dbReference>
<dbReference type="AlphaFoldDB" id="A0A0P1GP02"/>
<dbReference type="PANTHER" id="PTHR42695:SF5">
    <property type="entry name" value="GLUTAMINE AMIDOTRANSFERASE YLR126C-RELATED"/>
    <property type="match status" value="1"/>
</dbReference>
<dbReference type="STRING" id="340021.TM5383_01402"/>
<dbReference type="PANTHER" id="PTHR42695">
    <property type="entry name" value="GLUTAMINE AMIDOTRANSFERASE YLR126C-RELATED"/>
    <property type="match status" value="1"/>
</dbReference>
<dbReference type="RefSeq" id="WP_058318274.1">
    <property type="nucleotide sequence ID" value="NZ_CYSF01000006.1"/>
</dbReference>
<protein>
    <submittedName>
        <fullName evidence="2">GMP synthase [glutamine-hydrolyzing]</fullName>
        <ecNumber evidence="2">6.3.5.2</ecNumber>
    </submittedName>
</protein>
<evidence type="ECO:0000313" key="2">
    <source>
        <dbReference type="EMBL" id="CUH84196.1"/>
    </source>
</evidence>
<evidence type="ECO:0000313" key="3">
    <source>
        <dbReference type="Proteomes" id="UP000051681"/>
    </source>
</evidence>
<dbReference type="OrthoDB" id="7365442at2"/>
<dbReference type="EMBL" id="CYSF01000006">
    <property type="protein sequence ID" value="CUH84196.1"/>
    <property type="molecule type" value="Genomic_DNA"/>
</dbReference>